<name>A0A6P4BFB2_ZIZJJ</name>
<gene>
    <name evidence="3" type="primary">LOC107431323</name>
</gene>
<accession>A0A6P4BFB2</accession>
<dbReference type="KEGG" id="zju:107431323"/>
<evidence type="ECO:0000256" key="1">
    <source>
        <dbReference type="SAM" id="MobiDB-lite"/>
    </source>
</evidence>
<dbReference type="Proteomes" id="UP001652623">
    <property type="component" value="Chromosome 1"/>
</dbReference>
<feature type="region of interest" description="Disordered" evidence="1">
    <location>
        <begin position="68"/>
        <end position="88"/>
    </location>
</feature>
<dbReference type="PANTHER" id="PTHR35318">
    <property type="entry name" value="BNAA10G08410D PROTEIN"/>
    <property type="match status" value="1"/>
</dbReference>
<dbReference type="FunCoup" id="A0A6P4BFB2">
    <property type="interactions" value="56"/>
</dbReference>
<dbReference type="AlphaFoldDB" id="A0A6P4BFB2"/>
<reference evidence="2" key="1">
    <citation type="submission" date="2025-05" db="UniProtKB">
        <authorList>
            <consortium name="RefSeq"/>
        </authorList>
    </citation>
    <scope>NUCLEOTIDE SEQUENCE [LARGE SCALE GENOMIC DNA]</scope>
</reference>
<dbReference type="InParanoid" id="A0A6P4BFB2"/>
<organism evidence="2 3">
    <name type="scientific">Ziziphus jujuba</name>
    <name type="common">Chinese jujube</name>
    <name type="synonym">Ziziphus sativa</name>
    <dbReference type="NCBI Taxonomy" id="326968"/>
    <lineage>
        <taxon>Eukaryota</taxon>
        <taxon>Viridiplantae</taxon>
        <taxon>Streptophyta</taxon>
        <taxon>Embryophyta</taxon>
        <taxon>Tracheophyta</taxon>
        <taxon>Spermatophyta</taxon>
        <taxon>Magnoliopsida</taxon>
        <taxon>eudicotyledons</taxon>
        <taxon>Gunneridae</taxon>
        <taxon>Pentapetalae</taxon>
        <taxon>rosids</taxon>
        <taxon>fabids</taxon>
        <taxon>Rosales</taxon>
        <taxon>Rhamnaceae</taxon>
        <taxon>Paliureae</taxon>
        <taxon>Ziziphus</taxon>
    </lineage>
</organism>
<proteinExistence type="predicted"/>
<protein>
    <submittedName>
        <fullName evidence="3">Uncharacterized protein LOC107431323</fullName>
    </submittedName>
</protein>
<dbReference type="GeneID" id="107431323"/>
<sequence length="171" mass="18408">MAPTVNISNSKSSFLSSSPATVQTTRTPTVVMKFFFEFVACWGLPITDRSSVPAAPASRADDAAKPLVVSSSSLRKRHRRKRGRLGHSGSASVAAAAVAVEWKPSLGSICEDKVVAMKGKEDRTAGGAERIVKRKSETKNARVHVRTFNEDYGRVSVPAVIPAFSPTPFMF</sequence>
<feature type="compositionally biased region" description="Basic residues" evidence="1">
    <location>
        <begin position="74"/>
        <end position="85"/>
    </location>
</feature>
<evidence type="ECO:0000313" key="3">
    <source>
        <dbReference type="RefSeq" id="XP_015897698.3"/>
    </source>
</evidence>
<reference evidence="3" key="2">
    <citation type="submission" date="2025-08" db="UniProtKB">
        <authorList>
            <consortium name="RefSeq"/>
        </authorList>
    </citation>
    <scope>IDENTIFICATION</scope>
    <source>
        <tissue evidence="3">Seedling</tissue>
    </source>
</reference>
<evidence type="ECO:0000313" key="2">
    <source>
        <dbReference type="Proteomes" id="UP001652623"/>
    </source>
</evidence>
<keyword evidence="2" id="KW-1185">Reference proteome</keyword>
<dbReference type="RefSeq" id="XP_015897698.3">
    <property type="nucleotide sequence ID" value="XM_016042212.4"/>
</dbReference>
<dbReference type="PANTHER" id="PTHR35318:SF2">
    <property type="entry name" value="OS08G0138900 PROTEIN"/>
    <property type="match status" value="1"/>
</dbReference>